<keyword evidence="3" id="KW-1185">Reference proteome</keyword>
<organism evidence="2 3">
    <name type="scientific">Caulobacter henricii</name>
    <dbReference type="NCBI Taxonomy" id="69395"/>
    <lineage>
        <taxon>Bacteria</taxon>
        <taxon>Pseudomonadati</taxon>
        <taxon>Pseudomonadota</taxon>
        <taxon>Alphaproteobacteria</taxon>
        <taxon>Caulobacterales</taxon>
        <taxon>Caulobacteraceae</taxon>
        <taxon>Caulobacter</taxon>
    </lineage>
</organism>
<gene>
    <name evidence="2" type="ORF">AQ619_13695</name>
</gene>
<dbReference type="Proteomes" id="UP000056905">
    <property type="component" value="Chromosome"/>
</dbReference>
<protein>
    <submittedName>
        <fullName evidence="2">Flagellar export protein FliJ</fullName>
    </submittedName>
</protein>
<evidence type="ECO:0000313" key="2">
    <source>
        <dbReference type="EMBL" id="ALL14312.1"/>
    </source>
</evidence>
<accession>A0A0P0P1B0</accession>
<name>A0A0P0P1B0_9CAUL</name>
<proteinExistence type="predicted"/>
<reference evidence="2 3" key="1">
    <citation type="submission" date="2015-10" db="EMBL/GenBank/DDBJ databases">
        <title>Conservation of the essential genome among Caulobacter and Brevundimonas species.</title>
        <authorList>
            <person name="Scott D."/>
            <person name="Ely B."/>
        </authorList>
    </citation>
    <scope>NUCLEOTIDE SEQUENCE [LARGE SCALE GENOMIC DNA]</scope>
    <source>
        <strain evidence="2 3">CB4</strain>
    </source>
</reference>
<dbReference type="AlphaFoldDB" id="A0A0P0P1B0"/>
<dbReference type="STRING" id="69395.AQ619_13695"/>
<dbReference type="KEGG" id="chq:AQ619_13695"/>
<keyword evidence="2" id="KW-0969">Cilium</keyword>
<feature type="coiled-coil region" evidence="1">
    <location>
        <begin position="16"/>
        <end position="52"/>
    </location>
</feature>
<evidence type="ECO:0000256" key="1">
    <source>
        <dbReference type="SAM" id="Coils"/>
    </source>
</evidence>
<keyword evidence="1" id="KW-0175">Coiled coil</keyword>
<sequence>MTKWAASLIRISTHEVETLQKRLADIVERRMAAELRVVMLDAEAEAEAKEAEGSAEAGWYMIGYREGSKRKRADMMLQIEQCQIEEQGARDALSLAFEALKKYEHVAEAAKVLQRKKLGVIENAQLDELGLRRRAVAGG</sequence>
<keyword evidence="2" id="KW-0966">Cell projection</keyword>
<dbReference type="EMBL" id="CP013002">
    <property type="protein sequence ID" value="ALL14312.1"/>
    <property type="molecule type" value="Genomic_DNA"/>
</dbReference>
<evidence type="ECO:0000313" key="3">
    <source>
        <dbReference type="Proteomes" id="UP000056905"/>
    </source>
</evidence>
<dbReference type="RefSeq" id="WP_062148690.1">
    <property type="nucleotide sequence ID" value="NZ_CP013002.1"/>
</dbReference>
<keyword evidence="2" id="KW-0282">Flagellum</keyword>
<dbReference type="OrthoDB" id="7172697at2"/>